<keyword evidence="3" id="KW-0645">Protease</keyword>
<protein>
    <submittedName>
        <fullName evidence="3">D-alanyl-D-alanine carboxypeptidase</fullName>
    </submittedName>
</protein>
<dbReference type="Proteomes" id="UP000198949">
    <property type="component" value="Unassembled WGS sequence"/>
</dbReference>
<feature type="domain" description="Beta-lactamase-related" evidence="2">
    <location>
        <begin position="44"/>
        <end position="365"/>
    </location>
</feature>
<feature type="signal peptide" evidence="1">
    <location>
        <begin position="1"/>
        <end position="17"/>
    </location>
</feature>
<reference evidence="4" key="1">
    <citation type="submission" date="2016-10" db="EMBL/GenBank/DDBJ databases">
        <authorList>
            <person name="Varghese N."/>
            <person name="Submissions S."/>
        </authorList>
    </citation>
    <scope>NUCLEOTIDE SEQUENCE [LARGE SCALE GENOMIC DNA]</scope>
    <source>
        <strain evidence="4">CGMCC 4.3516</strain>
    </source>
</reference>
<keyword evidence="1" id="KW-0732">Signal</keyword>
<proteinExistence type="predicted"/>
<dbReference type="GO" id="GO:0004180">
    <property type="term" value="F:carboxypeptidase activity"/>
    <property type="evidence" value="ECO:0007669"/>
    <property type="project" value="UniProtKB-KW"/>
</dbReference>
<evidence type="ECO:0000256" key="1">
    <source>
        <dbReference type="SAM" id="SignalP"/>
    </source>
</evidence>
<keyword evidence="3" id="KW-0378">Hydrolase</keyword>
<dbReference type="SUPFAM" id="SSF56601">
    <property type="entry name" value="beta-lactamase/transpeptidase-like"/>
    <property type="match status" value="1"/>
</dbReference>
<keyword evidence="4" id="KW-1185">Reference proteome</keyword>
<dbReference type="EMBL" id="FNAD01000011">
    <property type="protein sequence ID" value="SDE05453.1"/>
    <property type="molecule type" value="Genomic_DNA"/>
</dbReference>
<keyword evidence="3" id="KW-0121">Carboxypeptidase</keyword>
<evidence type="ECO:0000313" key="3">
    <source>
        <dbReference type="EMBL" id="SDE05453.1"/>
    </source>
</evidence>
<organism evidence="3 4">
    <name type="scientific">Glycomyces harbinensis</name>
    <dbReference type="NCBI Taxonomy" id="58114"/>
    <lineage>
        <taxon>Bacteria</taxon>
        <taxon>Bacillati</taxon>
        <taxon>Actinomycetota</taxon>
        <taxon>Actinomycetes</taxon>
        <taxon>Glycomycetales</taxon>
        <taxon>Glycomycetaceae</taxon>
        <taxon>Glycomyces</taxon>
    </lineage>
</organism>
<sequence length="376" mass="40871">MALTTALVLAAAPAAAAHCPDPALDADLLDARLEAFADVGEYSVVAEVRDGDETWAEAVGTRAFDDPRLAEPGDRVGIASVTKSMTAAILLQLEAEGEIDLDDTVGDHLPGLLPYENEPTIRQIMQHRGGLDEFLRYLYPSLAEDDLSDVREHYRTHYEPEELIALGTQGPLLFTPGDGWSYSNTGYMALGLLIEELTGDTLREVMDERVFEPAGMDDAYLPRDDTSGFHGPHLTPYVSTGEADEPYMDTTELSTTQLWAGGGVVADVSDVNEFYRAVFDGTLLDADQLAEATRFEDTGGDDRYGLGLFAKTLPCGDEIYVGHTGDTLGHSTSSFHSSDGQRQITVTWNIDDRHDYFDEDAFDAALEGLLSAALCE</sequence>
<gene>
    <name evidence="3" type="ORF">SAMN05216270_111177</name>
</gene>
<dbReference type="STRING" id="58114.SAMN05216270_111177"/>
<dbReference type="PANTHER" id="PTHR46825:SF7">
    <property type="entry name" value="D-ALANYL-D-ALANINE CARBOXYPEPTIDASE"/>
    <property type="match status" value="1"/>
</dbReference>
<dbReference type="Pfam" id="PF00144">
    <property type="entry name" value="Beta-lactamase"/>
    <property type="match status" value="1"/>
</dbReference>
<evidence type="ECO:0000313" key="4">
    <source>
        <dbReference type="Proteomes" id="UP000198949"/>
    </source>
</evidence>
<name>A0A1G6ZSS7_9ACTN</name>
<dbReference type="PANTHER" id="PTHR46825">
    <property type="entry name" value="D-ALANYL-D-ALANINE-CARBOXYPEPTIDASE/ENDOPEPTIDASE AMPH"/>
    <property type="match status" value="1"/>
</dbReference>
<dbReference type="RefSeq" id="WP_177155002.1">
    <property type="nucleotide sequence ID" value="NZ_FNAD01000011.1"/>
</dbReference>
<dbReference type="InterPro" id="IPR050491">
    <property type="entry name" value="AmpC-like"/>
</dbReference>
<dbReference type="Gene3D" id="3.40.710.10">
    <property type="entry name" value="DD-peptidase/beta-lactamase superfamily"/>
    <property type="match status" value="1"/>
</dbReference>
<dbReference type="InterPro" id="IPR012338">
    <property type="entry name" value="Beta-lactam/transpept-like"/>
</dbReference>
<dbReference type="InterPro" id="IPR001466">
    <property type="entry name" value="Beta-lactam-related"/>
</dbReference>
<dbReference type="AlphaFoldDB" id="A0A1G6ZSS7"/>
<accession>A0A1G6ZSS7</accession>
<feature type="chain" id="PRO_5038639055" evidence="1">
    <location>
        <begin position="18"/>
        <end position="376"/>
    </location>
</feature>
<evidence type="ECO:0000259" key="2">
    <source>
        <dbReference type="Pfam" id="PF00144"/>
    </source>
</evidence>